<comment type="caution">
    <text evidence="1">The sequence shown here is derived from an EMBL/GenBank/DDBJ whole genome shotgun (WGS) entry which is preliminary data.</text>
</comment>
<proteinExistence type="predicted"/>
<dbReference type="InterPro" id="IPR012349">
    <property type="entry name" value="Split_barrel_FMN-bd"/>
</dbReference>
<reference evidence="1 2" key="1">
    <citation type="submission" date="2019-04" db="EMBL/GenBank/DDBJ databases">
        <title>Natronomonas sp. F20-122 a newhaloarchaeon isolated from a saline saltern of Isla Bacuta, Huelva, Spain.</title>
        <authorList>
            <person name="Duran-Viseras A."/>
            <person name="Sanchez-Porro C."/>
            <person name="Ventosa A."/>
        </authorList>
    </citation>
    <scope>NUCLEOTIDE SEQUENCE [LARGE SCALE GENOMIC DNA]</scope>
    <source>
        <strain evidence="1 2">F20-122</strain>
    </source>
</reference>
<dbReference type="AlphaFoldDB" id="A0A4U5J768"/>
<protein>
    <submittedName>
        <fullName evidence="1">Pyridoxamine 5'-phosphate oxidase family protein</fullName>
    </submittedName>
</protein>
<evidence type="ECO:0000313" key="2">
    <source>
        <dbReference type="Proteomes" id="UP000308037"/>
    </source>
</evidence>
<dbReference type="EMBL" id="QKNX01000006">
    <property type="protein sequence ID" value="TKR24882.1"/>
    <property type="molecule type" value="Genomic_DNA"/>
</dbReference>
<dbReference type="SUPFAM" id="SSF50475">
    <property type="entry name" value="FMN-binding split barrel"/>
    <property type="match status" value="1"/>
</dbReference>
<evidence type="ECO:0000313" key="1">
    <source>
        <dbReference type="EMBL" id="TKR24882.1"/>
    </source>
</evidence>
<keyword evidence="2" id="KW-1185">Reference proteome</keyword>
<organism evidence="1 2">
    <name type="scientific">Natronomonas salsuginis</name>
    <dbReference type="NCBI Taxonomy" id="2217661"/>
    <lineage>
        <taxon>Archaea</taxon>
        <taxon>Methanobacteriati</taxon>
        <taxon>Methanobacteriota</taxon>
        <taxon>Stenosarchaea group</taxon>
        <taxon>Halobacteria</taxon>
        <taxon>Halobacteriales</taxon>
        <taxon>Natronomonadaceae</taxon>
        <taxon>Natronomonas</taxon>
    </lineage>
</organism>
<gene>
    <name evidence="1" type="ORF">DM868_13190</name>
</gene>
<dbReference type="RefSeq" id="WP_137277304.1">
    <property type="nucleotide sequence ID" value="NZ_QKNX01000006.1"/>
</dbReference>
<sequence length="149" mass="16701">MPTWTGAWPEAEAERYLAEATVPIRLACRTPSGGLWMLSLWYRYDDGAFHCATGANADVVEYLRADPGVAFEISDNEPPYRGVRGSGTVTIEPDDDKVLLETLLTRYLGGTDNELATGLLAADRREVHIRIEPKKCYTWDFSERMADIE</sequence>
<dbReference type="OrthoDB" id="139492at2157"/>
<name>A0A4U5J768_9EURY</name>
<dbReference type="Gene3D" id="2.30.110.10">
    <property type="entry name" value="Electron Transport, Fmn-binding Protein, Chain A"/>
    <property type="match status" value="1"/>
</dbReference>
<dbReference type="Proteomes" id="UP000308037">
    <property type="component" value="Unassembled WGS sequence"/>
</dbReference>
<accession>A0A4U5J768</accession>